<dbReference type="STRING" id="1003.SAMN04488541_103213"/>
<dbReference type="AlphaFoldDB" id="A0A1I2IL54"/>
<protein>
    <submittedName>
        <fullName evidence="1">Uncharacterized protein</fullName>
    </submittedName>
</protein>
<organism evidence="1 2">
    <name type="scientific">Thermoflexibacter ruber</name>
    <dbReference type="NCBI Taxonomy" id="1003"/>
    <lineage>
        <taxon>Bacteria</taxon>
        <taxon>Pseudomonadati</taxon>
        <taxon>Bacteroidota</taxon>
        <taxon>Cytophagia</taxon>
        <taxon>Cytophagales</taxon>
        <taxon>Thermoflexibacteraceae</taxon>
        <taxon>Thermoflexibacter</taxon>
    </lineage>
</organism>
<reference evidence="1 2" key="1">
    <citation type="submission" date="2016-10" db="EMBL/GenBank/DDBJ databases">
        <authorList>
            <person name="de Groot N.N."/>
        </authorList>
    </citation>
    <scope>NUCLEOTIDE SEQUENCE [LARGE SCALE GENOMIC DNA]</scope>
    <source>
        <strain>GEY</strain>
        <strain evidence="2">DSM 9560</strain>
    </source>
</reference>
<dbReference type="EMBL" id="FONY01000032">
    <property type="protein sequence ID" value="SFF41251.1"/>
    <property type="molecule type" value="Genomic_DNA"/>
</dbReference>
<name>A0A1I2IL54_9BACT</name>
<evidence type="ECO:0000313" key="1">
    <source>
        <dbReference type="EMBL" id="SFF41251.1"/>
    </source>
</evidence>
<sequence>MEALFLEKSKTVLSFYGFLAIDYMKSMKFDKGIGFLMFSLNLHYCFIISI</sequence>
<gene>
    <name evidence="1" type="ORF">SAMN04488541_103213</name>
</gene>
<evidence type="ECO:0000313" key="2">
    <source>
        <dbReference type="Proteomes" id="UP000199513"/>
    </source>
</evidence>
<dbReference type="Proteomes" id="UP000199513">
    <property type="component" value="Unassembled WGS sequence"/>
</dbReference>
<keyword evidence="2" id="KW-1185">Reference proteome</keyword>
<proteinExistence type="predicted"/>
<accession>A0A1I2IL54</accession>